<dbReference type="AlphaFoldDB" id="A0A147K1H9"/>
<comment type="caution">
    <text evidence="2">The sequence shown here is derived from an EMBL/GenBank/DDBJ whole genome shotgun (WGS) entry which is preliminary data.</text>
</comment>
<dbReference type="CDD" id="cd10449">
    <property type="entry name" value="GIY-YIG_SLX1_like"/>
    <property type="match status" value="1"/>
</dbReference>
<dbReference type="Gene3D" id="3.40.1440.10">
    <property type="entry name" value="GIY-YIG endonuclease"/>
    <property type="match status" value="1"/>
</dbReference>
<dbReference type="Pfam" id="PF01541">
    <property type="entry name" value="GIY-YIG"/>
    <property type="match status" value="1"/>
</dbReference>
<dbReference type="PROSITE" id="PS50164">
    <property type="entry name" value="GIY_YIG"/>
    <property type="match status" value="1"/>
</dbReference>
<organism evidence="2 3">
    <name type="scientific">Hadarchaeum yellowstonense</name>
    <dbReference type="NCBI Taxonomy" id="1776334"/>
    <lineage>
        <taxon>Archaea</taxon>
        <taxon>Methanobacteriati</taxon>
        <taxon>Candidatus Hadarchaeota</taxon>
        <taxon>Candidatus Hadarchaeia</taxon>
        <taxon>Candidatus Hadarchaeales</taxon>
        <taxon>Candidatus Hadarchaeaceae</taxon>
        <taxon>Candidatus Hadarchaeum</taxon>
    </lineage>
</organism>
<protein>
    <recommendedName>
        <fullName evidence="1">GIY-YIG domain-containing protein</fullName>
    </recommendedName>
</protein>
<evidence type="ECO:0000313" key="3">
    <source>
        <dbReference type="Proteomes" id="UP000074294"/>
    </source>
</evidence>
<evidence type="ECO:0000313" key="2">
    <source>
        <dbReference type="EMBL" id="KUO42666.1"/>
    </source>
</evidence>
<proteinExistence type="predicted"/>
<evidence type="ECO:0000259" key="1">
    <source>
        <dbReference type="PROSITE" id="PS50164"/>
    </source>
</evidence>
<dbReference type="InterPro" id="IPR050190">
    <property type="entry name" value="UPF0213_domain"/>
</dbReference>
<dbReference type="InterPro" id="IPR000305">
    <property type="entry name" value="GIY-YIG_endonuc"/>
</dbReference>
<dbReference type="InterPro" id="IPR035901">
    <property type="entry name" value="GIY-YIG_endonuc_sf"/>
</dbReference>
<dbReference type="Proteomes" id="UP000074294">
    <property type="component" value="Unassembled WGS sequence"/>
</dbReference>
<name>A0A147K1H9_HADYE</name>
<feature type="domain" description="GIY-YIG" evidence="1">
    <location>
        <begin position="3"/>
        <end position="78"/>
    </location>
</feature>
<dbReference type="STRING" id="1776334.APZ16_04875"/>
<accession>A0A147K1H9</accession>
<dbReference type="PANTHER" id="PTHR34477:SF1">
    <property type="entry name" value="UPF0213 PROTEIN YHBQ"/>
    <property type="match status" value="1"/>
</dbReference>
<reference evidence="2 3" key="1">
    <citation type="journal article" date="2016" name="Nat. Microbiol.">
        <title>Genomic inference of the metabolism of cosmopolitan subsurface Archaea, Hadesarchaea.</title>
        <authorList>
            <person name="Baker B.J."/>
            <person name="Saw J.H."/>
            <person name="Lind A.E."/>
            <person name="Lazar C.S."/>
            <person name="Hinrichs K.-U."/>
            <person name="Teske A.P."/>
            <person name="Ettema T.J."/>
        </authorList>
    </citation>
    <scope>NUCLEOTIDE SEQUENCE [LARGE SCALE GENOMIC DNA]</scope>
</reference>
<dbReference type="SUPFAM" id="SSF82771">
    <property type="entry name" value="GIY-YIG endonuclease"/>
    <property type="match status" value="1"/>
</dbReference>
<dbReference type="PANTHER" id="PTHR34477">
    <property type="entry name" value="UPF0213 PROTEIN YHBQ"/>
    <property type="match status" value="1"/>
</dbReference>
<sequence>MSKTYYAYILRSLKDDNFYTGHTANLKERLAQHNRGEVRSTKARRPLVLIYWEEFKTRSEAMKRERRIKLLCREEKLKLIENFRQSG</sequence>
<gene>
    <name evidence="2" type="ORF">APZ16_04875</name>
</gene>
<dbReference type="EMBL" id="LQMQ01000001">
    <property type="protein sequence ID" value="KUO42666.1"/>
    <property type="molecule type" value="Genomic_DNA"/>
</dbReference>